<dbReference type="Proteomes" id="UP001596496">
    <property type="component" value="Unassembled WGS sequence"/>
</dbReference>
<feature type="compositionally biased region" description="Polar residues" evidence="1">
    <location>
        <begin position="223"/>
        <end position="233"/>
    </location>
</feature>
<dbReference type="EMBL" id="JBHTCG010000063">
    <property type="protein sequence ID" value="MFC7388390.1"/>
    <property type="molecule type" value="Genomic_DNA"/>
</dbReference>
<accession>A0ABW2PJ13</accession>
<feature type="region of interest" description="Disordered" evidence="1">
    <location>
        <begin position="1"/>
        <end position="44"/>
    </location>
</feature>
<feature type="compositionally biased region" description="Low complexity" evidence="1">
    <location>
        <begin position="178"/>
        <end position="205"/>
    </location>
</feature>
<evidence type="ECO:0000313" key="3">
    <source>
        <dbReference type="Proteomes" id="UP001596496"/>
    </source>
</evidence>
<feature type="non-terminal residue" evidence="2">
    <location>
        <position position="1"/>
    </location>
</feature>
<evidence type="ECO:0008006" key="4">
    <source>
        <dbReference type="Google" id="ProtNLM"/>
    </source>
</evidence>
<feature type="compositionally biased region" description="Low complexity" evidence="1">
    <location>
        <begin position="147"/>
        <end position="169"/>
    </location>
</feature>
<gene>
    <name evidence="2" type="ORF">ACFQSB_39720</name>
</gene>
<feature type="compositionally biased region" description="Pro residues" evidence="1">
    <location>
        <begin position="101"/>
        <end position="110"/>
    </location>
</feature>
<protein>
    <recommendedName>
        <fullName evidence="4">Serine/threonine protein kinase</fullName>
    </recommendedName>
</protein>
<evidence type="ECO:0000256" key="1">
    <source>
        <dbReference type="SAM" id="MobiDB-lite"/>
    </source>
</evidence>
<reference evidence="3" key="1">
    <citation type="journal article" date="2019" name="Int. J. Syst. Evol. Microbiol.">
        <title>The Global Catalogue of Microorganisms (GCM) 10K type strain sequencing project: providing services to taxonomists for standard genome sequencing and annotation.</title>
        <authorList>
            <consortium name="The Broad Institute Genomics Platform"/>
            <consortium name="The Broad Institute Genome Sequencing Center for Infectious Disease"/>
            <person name="Wu L."/>
            <person name="Ma J."/>
        </authorList>
    </citation>
    <scope>NUCLEOTIDE SEQUENCE [LARGE SCALE GENOMIC DNA]</scope>
    <source>
        <strain evidence="3">CECT 7649</strain>
    </source>
</reference>
<feature type="compositionally biased region" description="Pro residues" evidence="1">
    <location>
        <begin position="206"/>
        <end position="215"/>
    </location>
</feature>
<feature type="compositionally biased region" description="Low complexity" evidence="1">
    <location>
        <begin position="111"/>
        <end position="121"/>
    </location>
</feature>
<proteinExistence type="predicted"/>
<organism evidence="2 3">
    <name type="scientific">Sphaerisporangium rhizosphaerae</name>
    <dbReference type="NCBI Taxonomy" id="2269375"/>
    <lineage>
        <taxon>Bacteria</taxon>
        <taxon>Bacillati</taxon>
        <taxon>Actinomycetota</taxon>
        <taxon>Actinomycetes</taxon>
        <taxon>Streptosporangiales</taxon>
        <taxon>Streptosporangiaceae</taxon>
        <taxon>Sphaerisporangium</taxon>
    </lineage>
</organism>
<evidence type="ECO:0000313" key="2">
    <source>
        <dbReference type="EMBL" id="MFC7388390.1"/>
    </source>
</evidence>
<feature type="compositionally biased region" description="Pro residues" evidence="1">
    <location>
        <begin position="1"/>
        <end position="10"/>
    </location>
</feature>
<sequence>ALEDPPPPEAPLSVEEGFTPERGDGAKPPTEFWEPDPEADDPESRIRWGRVALVTVVSVASAGVVWSLIFAPAARTGGPVDVEAAGGTVVITAGESLPPLVDSPPPPPPGGTAAPGSSPNATGPAANRPGVAVPTSSVPVVPPPTSSRPTASPTKTKNKTSSPTTNDGPNNPPPPPKTTSSPKPSQKSTPKQSSSSQPQTKQTTQAPPPPPPPPAFTASTTSMDVGSSRDGTVTVRSQVGSITWEAVGRDILVSPGSGSTGSGQTASIGFSVRGSGSCGQQQEAYMSIKWSGDNQGTKGSGTIGVNITYTKPC</sequence>
<comment type="caution">
    <text evidence="2">The sequence shown here is derived from an EMBL/GenBank/DDBJ whole genome shotgun (WGS) entry which is preliminary data.</text>
</comment>
<feature type="region of interest" description="Disordered" evidence="1">
    <location>
        <begin position="93"/>
        <end position="233"/>
    </location>
</feature>
<name>A0ABW2PJ13_9ACTN</name>
<keyword evidence="3" id="KW-1185">Reference proteome</keyword>